<evidence type="ECO:0000256" key="1">
    <source>
        <dbReference type="ARBA" id="ARBA00022598"/>
    </source>
</evidence>
<dbReference type="Proteomes" id="UP001157974">
    <property type="component" value="Unassembled WGS sequence"/>
</dbReference>
<gene>
    <name evidence="6" type="ORF">NDN08_005799</name>
</gene>
<dbReference type="PANTHER" id="PTHR43585:SF2">
    <property type="entry name" value="ATP-GRASP ENZYME FSQD"/>
    <property type="match status" value="1"/>
</dbReference>
<dbReference type="SUPFAM" id="SSF56059">
    <property type="entry name" value="Glutathione synthetase ATP-binding domain-like"/>
    <property type="match status" value="1"/>
</dbReference>
<accession>A0AAV8V4C2</accession>
<dbReference type="Gene3D" id="3.40.50.20">
    <property type="match status" value="1"/>
</dbReference>
<dbReference type="InterPro" id="IPR052032">
    <property type="entry name" value="ATP-dep_AA_Ligase"/>
</dbReference>
<protein>
    <recommendedName>
        <fullName evidence="5">ATP-grasp domain-containing protein</fullName>
    </recommendedName>
</protein>
<dbReference type="GO" id="GO:0046872">
    <property type="term" value="F:metal ion binding"/>
    <property type="evidence" value="ECO:0007669"/>
    <property type="project" value="InterPro"/>
</dbReference>
<dbReference type="EMBL" id="JAMWBK010000001">
    <property type="protein sequence ID" value="KAJ8909103.1"/>
    <property type="molecule type" value="Genomic_DNA"/>
</dbReference>
<sequence length="552" mass="62231">MEMSVDYDLDDRHLPSSQVEKIPFLHDHRGEEIFSPSSLRANFIPVGAMTADLDESKKSKYSGMFQETPLFSPVFQHLPSVKPETLTGASKEKQELRRKLVRGSNILIVQGGYSGKRFIYERLKELGIIVTILDGPDSYWKQTVDEGLIHQFVEIDFTEYESIVERSLDLLLDLDTVFDGVTSYFENAVPLAAKLATALGVQSNPVEACEKARSKSLTREVMRDYGIPVPKFYKIMNKDEVSKACDAVGFPAVLKPSFGAASFGVFRVNSAEETVSMYDSIMDSFAKDYERSDLWRQGTEMLLEEYYDGEEFDIDIILSNGEVVYNKVSDNWSCAEPWFQEQGTNCPSVYPMDRQEEIMKIAADTTLALGFLWGVFHVEVKYTSRGPRLIEVNARMGGVSVRQANLYAWGVDLVEEHIMSALKIPLSPVIPNEPLANFAQFAINTPYTGTVTGKDWLKHLEGHEFLDAVYYYKFPGDHVMGPDAQVPTFLAEVRCLTKDPKTSMTDLLKYIEESITALTPPLKADNPELPEAKENKFFFPASLFPFAEPAMR</sequence>
<dbReference type="Gene3D" id="3.30.470.20">
    <property type="entry name" value="ATP-grasp fold, B domain"/>
    <property type="match status" value="1"/>
</dbReference>
<evidence type="ECO:0000259" key="5">
    <source>
        <dbReference type="PROSITE" id="PS50975"/>
    </source>
</evidence>
<keyword evidence="2 4" id="KW-0547">Nucleotide-binding</keyword>
<dbReference type="Pfam" id="PF13535">
    <property type="entry name" value="ATP-grasp_4"/>
    <property type="match status" value="1"/>
</dbReference>
<keyword evidence="3 4" id="KW-0067">ATP-binding</keyword>
<evidence type="ECO:0000256" key="4">
    <source>
        <dbReference type="PROSITE-ProRule" id="PRU00409"/>
    </source>
</evidence>
<dbReference type="GO" id="GO:0005524">
    <property type="term" value="F:ATP binding"/>
    <property type="evidence" value="ECO:0007669"/>
    <property type="project" value="UniProtKB-UniRule"/>
</dbReference>
<dbReference type="InterPro" id="IPR011761">
    <property type="entry name" value="ATP-grasp"/>
</dbReference>
<reference evidence="6 7" key="1">
    <citation type="journal article" date="2023" name="Nat. Commun.">
        <title>Origin of minicircular mitochondrial genomes in red algae.</title>
        <authorList>
            <person name="Lee Y."/>
            <person name="Cho C.H."/>
            <person name="Lee Y.M."/>
            <person name="Park S.I."/>
            <person name="Yang J.H."/>
            <person name="West J.A."/>
            <person name="Bhattacharya D."/>
            <person name="Yoon H.S."/>
        </authorList>
    </citation>
    <scope>NUCLEOTIDE SEQUENCE [LARGE SCALE GENOMIC DNA]</scope>
    <source>
        <strain evidence="6 7">CCMP1338</strain>
        <tissue evidence="6">Whole cell</tissue>
    </source>
</reference>
<dbReference type="Pfam" id="PF18130">
    <property type="entry name" value="ATPgrasp_N"/>
    <property type="match status" value="1"/>
</dbReference>
<proteinExistence type="predicted"/>
<keyword evidence="7" id="KW-1185">Reference proteome</keyword>
<keyword evidence="1" id="KW-0436">Ligase</keyword>
<dbReference type="SMART" id="SM01209">
    <property type="entry name" value="GARS_A"/>
    <property type="match status" value="1"/>
</dbReference>
<dbReference type="PROSITE" id="PS50975">
    <property type="entry name" value="ATP_GRASP"/>
    <property type="match status" value="1"/>
</dbReference>
<evidence type="ECO:0000313" key="7">
    <source>
        <dbReference type="Proteomes" id="UP001157974"/>
    </source>
</evidence>
<organism evidence="6 7">
    <name type="scientific">Rhodosorus marinus</name>
    <dbReference type="NCBI Taxonomy" id="101924"/>
    <lineage>
        <taxon>Eukaryota</taxon>
        <taxon>Rhodophyta</taxon>
        <taxon>Stylonematophyceae</taxon>
        <taxon>Stylonematales</taxon>
        <taxon>Stylonemataceae</taxon>
        <taxon>Rhodosorus</taxon>
    </lineage>
</organism>
<feature type="domain" description="ATP-grasp" evidence="5">
    <location>
        <begin position="219"/>
        <end position="422"/>
    </location>
</feature>
<evidence type="ECO:0000313" key="6">
    <source>
        <dbReference type="EMBL" id="KAJ8909103.1"/>
    </source>
</evidence>
<dbReference type="PANTHER" id="PTHR43585">
    <property type="entry name" value="FUMIPYRROLE BIOSYNTHESIS PROTEIN C"/>
    <property type="match status" value="1"/>
</dbReference>
<evidence type="ECO:0000256" key="3">
    <source>
        <dbReference type="ARBA" id="ARBA00022840"/>
    </source>
</evidence>
<comment type="caution">
    <text evidence="6">The sequence shown here is derived from an EMBL/GenBank/DDBJ whole genome shotgun (WGS) entry which is preliminary data.</text>
</comment>
<evidence type="ECO:0000256" key="2">
    <source>
        <dbReference type="ARBA" id="ARBA00022741"/>
    </source>
</evidence>
<name>A0AAV8V4C2_9RHOD</name>
<dbReference type="AlphaFoldDB" id="A0AAV8V4C2"/>
<dbReference type="InterPro" id="IPR041472">
    <property type="entry name" value="BL00235/CARNS1_N"/>
</dbReference>
<dbReference type="GO" id="GO:0016874">
    <property type="term" value="F:ligase activity"/>
    <property type="evidence" value="ECO:0007669"/>
    <property type="project" value="UniProtKB-KW"/>
</dbReference>